<sequence>MDGENSRNSVTDVKLSSIATIANDTRPESATVQTPDAAINCNRGSAAVLAVGGCFATARCFVVAALLDPRSTLMTSAGLVLGALFGVLPRLLHTRTTEKLFSIFEIGAFSRAAHILFDSSSSSRAATVLCTCN</sequence>
<feature type="transmembrane region" description="Helical" evidence="1">
    <location>
        <begin position="46"/>
        <end position="67"/>
    </location>
</feature>
<organism evidence="2 3">
    <name type="scientific">Phytophthora fragariaefolia</name>
    <dbReference type="NCBI Taxonomy" id="1490495"/>
    <lineage>
        <taxon>Eukaryota</taxon>
        <taxon>Sar</taxon>
        <taxon>Stramenopiles</taxon>
        <taxon>Oomycota</taxon>
        <taxon>Peronosporomycetes</taxon>
        <taxon>Peronosporales</taxon>
        <taxon>Peronosporaceae</taxon>
        <taxon>Phytophthora</taxon>
    </lineage>
</organism>
<evidence type="ECO:0000313" key="2">
    <source>
        <dbReference type="EMBL" id="GMG15012.1"/>
    </source>
</evidence>
<feature type="transmembrane region" description="Helical" evidence="1">
    <location>
        <begin position="73"/>
        <end position="92"/>
    </location>
</feature>
<proteinExistence type="predicted"/>
<dbReference type="OrthoDB" id="10626197at2759"/>
<keyword evidence="1" id="KW-0812">Transmembrane</keyword>
<dbReference type="Proteomes" id="UP001165121">
    <property type="component" value="Unassembled WGS sequence"/>
</dbReference>
<dbReference type="EMBL" id="BSXT01018863">
    <property type="protein sequence ID" value="GMG15012.1"/>
    <property type="molecule type" value="Genomic_DNA"/>
</dbReference>
<keyword evidence="1" id="KW-1133">Transmembrane helix</keyword>
<comment type="caution">
    <text evidence="2">The sequence shown here is derived from an EMBL/GenBank/DDBJ whole genome shotgun (WGS) entry which is preliminary data.</text>
</comment>
<dbReference type="AlphaFoldDB" id="A0A9W6YMY5"/>
<keyword evidence="3" id="KW-1185">Reference proteome</keyword>
<evidence type="ECO:0000313" key="3">
    <source>
        <dbReference type="Proteomes" id="UP001165121"/>
    </source>
</evidence>
<accession>A0A9W6YMY5</accession>
<gene>
    <name evidence="2" type="ORF">Pfra01_002930400</name>
</gene>
<evidence type="ECO:0000256" key="1">
    <source>
        <dbReference type="SAM" id="Phobius"/>
    </source>
</evidence>
<name>A0A9W6YMY5_9STRA</name>
<keyword evidence="1" id="KW-0472">Membrane</keyword>
<reference evidence="2" key="1">
    <citation type="submission" date="2023-04" db="EMBL/GenBank/DDBJ databases">
        <title>Phytophthora fragariaefolia NBRC 109709.</title>
        <authorList>
            <person name="Ichikawa N."/>
            <person name="Sato H."/>
            <person name="Tonouchi N."/>
        </authorList>
    </citation>
    <scope>NUCLEOTIDE SEQUENCE</scope>
    <source>
        <strain evidence="2">NBRC 109709</strain>
    </source>
</reference>
<protein>
    <submittedName>
        <fullName evidence="2">Unnamed protein product</fullName>
    </submittedName>
</protein>